<evidence type="ECO:0000256" key="2">
    <source>
        <dbReference type="ARBA" id="ARBA00004496"/>
    </source>
</evidence>
<dbReference type="GO" id="GO:0033499">
    <property type="term" value="P:galactose catabolic process via UDP-galactose, Leloir pathway"/>
    <property type="evidence" value="ECO:0007669"/>
    <property type="project" value="TreeGrafter"/>
</dbReference>
<keyword evidence="9 11" id="KW-0413">Isomerase</keyword>
<evidence type="ECO:0000313" key="15">
    <source>
        <dbReference type="EMBL" id="TFD96479.1"/>
    </source>
</evidence>
<evidence type="ECO:0000256" key="9">
    <source>
        <dbReference type="ARBA" id="ARBA00023235"/>
    </source>
</evidence>
<keyword evidence="7" id="KW-0597">Phosphoprotein</keyword>
<feature type="binding site" evidence="14">
    <location>
        <begin position="107"/>
        <end position="108"/>
    </location>
    <ligand>
        <name>beta-D-galactose</name>
        <dbReference type="ChEBI" id="CHEBI:27667"/>
    </ligand>
</feature>
<dbReference type="PANTHER" id="PTHR10091:SF0">
    <property type="entry name" value="GALACTOSE MUTAROTASE"/>
    <property type="match status" value="1"/>
</dbReference>
<evidence type="ECO:0000256" key="1">
    <source>
        <dbReference type="ARBA" id="ARBA00001913"/>
    </source>
</evidence>
<evidence type="ECO:0000256" key="13">
    <source>
        <dbReference type="PIRSR" id="PIRSR005096-2"/>
    </source>
</evidence>
<comment type="catalytic activity">
    <reaction evidence="11">
        <text>alpha-D-glucose = beta-D-glucose</text>
        <dbReference type="Rhea" id="RHEA:10264"/>
        <dbReference type="ChEBI" id="CHEBI:15903"/>
        <dbReference type="ChEBI" id="CHEBI:17925"/>
        <dbReference type="EC" id="5.1.3.3"/>
    </reaction>
</comment>
<dbReference type="UniPathway" id="UPA00242"/>
<keyword evidence="6" id="KW-0963">Cytoplasm</keyword>
<dbReference type="Gene3D" id="2.70.98.10">
    <property type="match status" value="1"/>
</dbReference>
<feature type="binding site" evidence="13">
    <location>
        <position position="276"/>
    </location>
    <ligand>
        <name>beta-D-galactose</name>
        <dbReference type="ChEBI" id="CHEBI:27667"/>
    </ligand>
</feature>
<evidence type="ECO:0000256" key="11">
    <source>
        <dbReference type="PIRNR" id="PIRNR005096"/>
    </source>
</evidence>
<evidence type="ECO:0000256" key="12">
    <source>
        <dbReference type="PIRSR" id="PIRSR005096-1"/>
    </source>
</evidence>
<evidence type="ECO:0000256" key="4">
    <source>
        <dbReference type="ARBA" id="ARBA00006206"/>
    </source>
</evidence>
<comment type="caution">
    <text evidence="15">The sequence shown here is derived from an EMBL/GenBank/DDBJ whole genome shotgun (WGS) entry which is preliminary data.</text>
</comment>
<evidence type="ECO:0000256" key="10">
    <source>
        <dbReference type="ARBA" id="ARBA00023277"/>
    </source>
</evidence>
<evidence type="ECO:0000256" key="8">
    <source>
        <dbReference type="ARBA" id="ARBA00022837"/>
    </source>
</evidence>
<dbReference type="CDD" id="cd09019">
    <property type="entry name" value="galactose_mutarotase_like"/>
    <property type="match status" value="1"/>
</dbReference>
<comment type="pathway">
    <text evidence="3 11">Carbohydrate metabolism; hexose metabolism.</text>
</comment>
<evidence type="ECO:0000256" key="6">
    <source>
        <dbReference type="ARBA" id="ARBA00022490"/>
    </source>
</evidence>
<dbReference type="Pfam" id="PF01263">
    <property type="entry name" value="Aldose_epim"/>
    <property type="match status" value="1"/>
</dbReference>
<dbReference type="GO" id="GO:0006006">
    <property type="term" value="P:glucose metabolic process"/>
    <property type="evidence" value="ECO:0007669"/>
    <property type="project" value="TreeGrafter"/>
</dbReference>
<dbReference type="InterPro" id="IPR011013">
    <property type="entry name" value="Gal_mutarotase_sf_dom"/>
</dbReference>
<name>A0A4Y8L187_9BACT</name>
<dbReference type="GO" id="GO:0005737">
    <property type="term" value="C:cytoplasm"/>
    <property type="evidence" value="ECO:0007669"/>
    <property type="project" value="UniProtKB-SubCell"/>
</dbReference>
<dbReference type="NCBIfam" id="NF008277">
    <property type="entry name" value="PRK11055.1"/>
    <property type="match status" value="1"/>
</dbReference>
<accession>A0A4Y8L187</accession>
<dbReference type="InterPro" id="IPR015443">
    <property type="entry name" value="Aldose_1-epimerase"/>
</dbReference>
<keyword evidence="8" id="KW-0106">Calcium</keyword>
<keyword evidence="16" id="KW-1185">Reference proteome</keyword>
<organism evidence="15 16">
    <name type="scientific">Dysgonomonas capnocytophagoides</name>
    <dbReference type="NCBI Taxonomy" id="45254"/>
    <lineage>
        <taxon>Bacteria</taxon>
        <taxon>Pseudomonadati</taxon>
        <taxon>Bacteroidota</taxon>
        <taxon>Bacteroidia</taxon>
        <taxon>Bacteroidales</taxon>
        <taxon>Dysgonomonadaceae</taxon>
        <taxon>Dysgonomonas</taxon>
    </lineage>
</organism>
<dbReference type="GO" id="GO:0030246">
    <property type="term" value="F:carbohydrate binding"/>
    <property type="evidence" value="ECO:0007669"/>
    <property type="project" value="InterPro"/>
</dbReference>
<dbReference type="GO" id="GO:0004034">
    <property type="term" value="F:aldose 1-epimerase activity"/>
    <property type="evidence" value="ECO:0007669"/>
    <property type="project" value="UniProtKB-EC"/>
</dbReference>
<dbReference type="InterPro" id="IPR047215">
    <property type="entry name" value="Galactose_mutarotase-like"/>
</dbReference>
<sequence>MKKGLFVLSIVTMMLTISCKEQKESLGLLDKAAFEQEYNGKQISLYTLHAGDITMQVTNFGGRVVSLWVPDKDGKCEDIVLGHPDINKYIATEGERFLGPVVGRYANRIAKGQFVLDDITYQLPINNNGQTLHGGLHGLDMVVWNVDKVTDNQIELSYISPDGDEGFPGQLSLHMTYTLTSDNEFKIEYKADTDKPTIINLSHHGLFNLKGEGNGTILDHVLTINASNTTPVDSVLIPSGEIASVENTPFDFRQPKAVGERINEDNQQLKNGSGYDHNWVIDRKSDKDVEFIARIYEPVSGRQMEVYSDQPGLQFYSGNFFNGKVNGKSGKALNYREAFALETQHFPDSPNHANFPSTRLNPGEIYTQTCIYKFSVKK</sequence>
<evidence type="ECO:0000256" key="5">
    <source>
        <dbReference type="ARBA" id="ARBA00011245"/>
    </source>
</evidence>
<dbReference type="InterPro" id="IPR014718">
    <property type="entry name" value="GH-type_carb-bd"/>
</dbReference>
<dbReference type="FunFam" id="2.70.98.10:FF:000003">
    <property type="entry name" value="Aldose 1-epimerase"/>
    <property type="match status" value="1"/>
</dbReference>
<feature type="active site" description="Proton donor" evidence="12">
    <location>
        <position position="204"/>
    </location>
</feature>
<dbReference type="PROSITE" id="PS51257">
    <property type="entry name" value="PROKAR_LIPOPROTEIN"/>
    <property type="match status" value="1"/>
</dbReference>
<keyword evidence="10 11" id="KW-0119">Carbohydrate metabolism</keyword>
<protein>
    <recommendedName>
        <fullName evidence="11">Aldose 1-epimerase</fullName>
        <ecNumber evidence="11">5.1.3.3</ecNumber>
    </recommendedName>
</protein>
<dbReference type="PANTHER" id="PTHR10091">
    <property type="entry name" value="ALDOSE-1-EPIMERASE"/>
    <property type="match status" value="1"/>
</dbReference>
<dbReference type="EMBL" id="SOML01000005">
    <property type="protein sequence ID" value="TFD96479.1"/>
    <property type="molecule type" value="Genomic_DNA"/>
</dbReference>
<evidence type="ECO:0000256" key="3">
    <source>
        <dbReference type="ARBA" id="ARBA00005028"/>
    </source>
</evidence>
<proteinExistence type="inferred from homology"/>
<evidence type="ECO:0000256" key="14">
    <source>
        <dbReference type="PIRSR" id="PIRSR005096-3"/>
    </source>
</evidence>
<dbReference type="RefSeq" id="WP_134436343.1">
    <property type="nucleotide sequence ID" value="NZ_SOML01000005.1"/>
</dbReference>
<dbReference type="STRING" id="1121485.GCA_000426485_01902"/>
<comment type="cofactor">
    <cofactor evidence="1">
        <name>Ca(2+)</name>
        <dbReference type="ChEBI" id="CHEBI:29108"/>
    </cofactor>
</comment>
<gene>
    <name evidence="15" type="ORF">E2605_09960</name>
</gene>
<dbReference type="OrthoDB" id="9779408at2"/>
<comment type="similarity">
    <text evidence="4 11">Belongs to the aldose epimerase family.</text>
</comment>
<dbReference type="Proteomes" id="UP000297861">
    <property type="component" value="Unassembled WGS sequence"/>
</dbReference>
<feature type="active site" description="Proton acceptor" evidence="12">
    <location>
        <position position="342"/>
    </location>
</feature>
<evidence type="ECO:0000256" key="7">
    <source>
        <dbReference type="ARBA" id="ARBA00022553"/>
    </source>
</evidence>
<evidence type="ECO:0000313" key="16">
    <source>
        <dbReference type="Proteomes" id="UP000297861"/>
    </source>
</evidence>
<comment type="subunit">
    <text evidence="5">Monomer.</text>
</comment>
<dbReference type="SUPFAM" id="SSF74650">
    <property type="entry name" value="Galactose mutarotase-like"/>
    <property type="match status" value="1"/>
</dbReference>
<dbReference type="AlphaFoldDB" id="A0A4Y8L187"/>
<dbReference type="PIRSF" id="PIRSF005096">
    <property type="entry name" value="GALM"/>
    <property type="match status" value="1"/>
</dbReference>
<dbReference type="InterPro" id="IPR008183">
    <property type="entry name" value="Aldose_1/G6P_1-epimerase"/>
</dbReference>
<dbReference type="EC" id="5.1.3.3" evidence="11"/>
<comment type="subcellular location">
    <subcellularLocation>
        <location evidence="2">Cytoplasm</location>
    </subcellularLocation>
</comment>
<reference evidence="15 16" key="1">
    <citation type="submission" date="2019-03" db="EMBL/GenBank/DDBJ databases">
        <title>San Antonio Military Medical Center submission to MRSN (WRAIR), pending publication.</title>
        <authorList>
            <person name="Blyth D.M."/>
            <person name="Mccarthy S.L."/>
            <person name="Schall S.E."/>
            <person name="Stam J.A."/>
            <person name="Ong A.C."/>
            <person name="Mcgann P.T."/>
        </authorList>
    </citation>
    <scope>NUCLEOTIDE SEQUENCE [LARGE SCALE GENOMIC DNA]</scope>
    <source>
        <strain evidence="15 16">MRSN571793</strain>
    </source>
</reference>